<gene>
    <name evidence="2" type="ORF">UX60_C0033G0001</name>
</gene>
<dbReference type="PANTHER" id="PTHR43512">
    <property type="entry name" value="TRANSLATION FACTOR GUF1-RELATED"/>
    <property type="match status" value="1"/>
</dbReference>
<dbReference type="InterPro" id="IPR000795">
    <property type="entry name" value="T_Tr_GTP-bd_dom"/>
</dbReference>
<evidence type="ECO:0000313" key="3">
    <source>
        <dbReference type="Proteomes" id="UP000034487"/>
    </source>
</evidence>
<dbReference type="SUPFAM" id="SSF52540">
    <property type="entry name" value="P-loop containing nucleoside triphosphate hydrolases"/>
    <property type="match status" value="1"/>
</dbReference>
<dbReference type="GO" id="GO:0005525">
    <property type="term" value="F:GTP binding"/>
    <property type="evidence" value="ECO:0007669"/>
    <property type="project" value="InterPro"/>
</dbReference>
<accession>A0A0G1TCP3</accession>
<reference evidence="2 3" key="1">
    <citation type="journal article" date="2015" name="Nature">
        <title>rRNA introns, odd ribosomes, and small enigmatic genomes across a large radiation of phyla.</title>
        <authorList>
            <person name="Brown C.T."/>
            <person name="Hug L.A."/>
            <person name="Thomas B.C."/>
            <person name="Sharon I."/>
            <person name="Castelle C.J."/>
            <person name="Singh A."/>
            <person name="Wilkins M.J."/>
            <person name="Williams K.H."/>
            <person name="Banfield J.F."/>
        </authorList>
    </citation>
    <scope>NUCLEOTIDE SEQUENCE [LARGE SCALE GENOMIC DNA]</scope>
</reference>
<dbReference type="InterPro" id="IPR027417">
    <property type="entry name" value="P-loop_NTPase"/>
</dbReference>
<sequence>MNIRNFAIIAHIDHGKSTLADRLLEKTGTVKVGSGDQLLDTMELEREKGITIKLNPARMFYEVKHQESRIKNVADARFSALPHSQESRNDIQIPETPHFRLQTSDLRLSDSTYQLNLIDTPGHVDFGYEVSRSLAAVEGVLLLVDASQGIQAQTLTNLHLAEASHLVIIPVVNKIDLPHAQAEVTAQQLVKALKCSEDDICFVSGKTGEGVEE</sequence>
<proteinExistence type="predicted"/>
<dbReference type="Proteomes" id="UP000034487">
    <property type="component" value="Unassembled WGS sequence"/>
</dbReference>
<comment type="caution">
    <text evidence="2">The sequence shown here is derived from an EMBL/GenBank/DDBJ whole genome shotgun (WGS) entry which is preliminary data.</text>
</comment>
<dbReference type="Pfam" id="PF00009">
    <property type="entry name" value="GTP_EFTU"/>
    <property type="match status" value="1"/>
</dbReference>
<dbReference type="GO" id="GO:0003924">
    <property type="term" value="F:GTPase activity"/>
    <property type="evidence" value="ECO:0007669"/>
    <property type="project" value="InterPro"/>
</dbReference>
<dbReference type="InterPro" id="IPR031157">
    <property type="entry name" value="G_TR_CS"/>
</dbReference>
<feature type="non-terminal residue" evidence="2">
    <location>
        <position position="213"/>
    </location>
</feature>
<feature type="domain" description="Tr-type G" evidence="1">
    <location>
        <begin position="1"/>
        <end position="213"/>
    </location>
</feature>
<protein>
    <recommendedName>
        <fullName evidence="1">Tr-type G domain-containing protein</fullName>
    </recommendedName>
</protein>
<dbReference type="PATRIC" id="fig|1618335.3.peg.386"/>
<organism evidence="2 3">
    <name type="scientific">Berkelbacteria bacterium GW2011_GWA2_46_7</name>
    <dbReference type="NCBI Taxonomy" id="1618335"/>
    <lineage>
        <taxon>Bacteria</taxon>
        <taxon>Candidatus Berkelbacteria</taxon>
    </lineage>
</organism>
<dbReference type="AlphaFoldDB" id="A0A0G1TCP3"/>
<dbReference type="PANTHER" id="PTHR43512:SF4">
    <property type="entry name" value="TRANSLATION FACTOR GUF1 HOMOLOG, CHLOROPLASTIC"/>
    <property type="match status" value="1"/>
</dbReference>
<dbReference type="GO" id="GO:0045727">
    <property type="term" value="P:positive regulation of translation"/>
    <property type="evidence" value="ECO:0007669"/>
    <property type="project" value="TreeGrafter"/>
</dbReference>
<dbReference type="InterPro" id="IPR006297">
    <property type="entry name" value="EF-4"/>
</dbReference>
<dbReference type="EMBL" id="LCMV01000033">
    <property type="protein sequence ID" value="KKU43175.1"/>
    <property type="molecule type" value="Genomic_DNA"/>
</dbReference>
<evidence type="ECO:0000259" key="1">
    <source>
        <dbReference type="PROSITE" id="PS51722"/>
    </source>
</evidence>
<dbReference type="InterPro" id="IPR005225">
    <property type="entry name" value="Small_GTP-bd"/>
</dbReference>
<evidence type="ECO:0000313" key="2">
    <source>
        <dbReference type="EMBL" id="KKU43175.1"/>
    </source>
</evidence>
<dbReference type="PROSITE" id="PS51722">
    <property type="entry name" value="G_TR_2"/>
    <property type="match status" value="1"/>
</dbReference>
<dbReference type="PRINTS" id="PR00315">
    <property type="entry name" value="ELONGATNFCT"/>
</dbReference>
<dbReference type="GO" id="GO:0043022">
    <property type="term" value="F:ribosome binding"/>
    <property type="evidence" value="ECO:0007669"/>
    <property type="project" value="TreeGrafter"/>
</dbReference>
<name>A0A0G1TCP3_9BACT</name>
<dbReference type="Gene3D" id="3.40.50.300">
    <property type="entry name" value="P-loop containing nucleotide triphosphate hydrolases"/>
    <property type="match status" value="1"/>
</dbReference>
<dbReference type="PROSITE" id="PS00301">
    <property type="entry name" value="G_TR_1"/>
    <property type="match status" value="1"/>
</dbReference>
<dbReference type="NCBIfam" id="TIGR00231">
    <property type="entry name" value="small_GTP"/>
    <property type="match status" value="1"/>
</dbReference>